<name>A0AB38CSW6_9MYCO</name>
<reference evidence="1 2" key="1">
    <citation type="submission" date="2016-11" db="EMBL/GenBank/DDBJ databases">
        <authorList>
            <consortium name="Pathogen Informatics"/>
        </authorList>
    </citation>
    <scope>NUCLEOTIDE SEQUENCE [LARGE SCALE GENOMIC DNA]</scope>
    <source>
        <strain evidence="1 2">104</strain>
    </source>
</reference>
<proteinExistence type="predicted"/>
<dbReference type="Proteomes" id="UP000185210">
    <property type="component" value="Unassembled WGS sequence"/>
</dbReference>
<comment type="caution">
    <text evidence="1">The sequence shown here is derived from an EMBL/GenBank/DDBJ whole genome shotgun (WGS) entry which is preliminary data.</text>
</comment>
<evidence type="ECO:0000313" key="2">
    <source>
        <dbReference type="Proteomes" id="UP000185210"/>
    </source>
</evidence>
<gene>
    <name evidence="1" type="ORF">SAMEA2070301_00296</name>
</gene>
<accession>A0AB38CSW6</accession>
<organism evidence="1 2">
    <name type="scientific">Mycobacteroides abscessus subsp. abscessus</name>
    <dbReference type="NCBI Taxonomy" id="1185650"/>
    <lineage>
        <taxon>Bacteria</taxon>
        <taxon>Bacillati</taxon>
        <taxon>Actinomycetota</taxon>
        <taxon>Actinomycetes</taxon>
        <taxon>Mycobacteriales</taxon>
        <taxon>Mycobacteriaceae</taxon>
        <taxon>Mycobacteroides</taxon>
        <taxon>Mycobacteroides abscessus</taxon>
    </lineage>
</organism>
<evidence type="ECO:0000313" key="1">
    <source>
        <dbReference type="EMBL" id="SIA11895.1"/>
    </source>
</evidence>
<dbReference type="EMBL" id="FSHM01000001">
    <property type="protein sequence ID" value="SIA11895.1"/>
    <property type="molecule type" value="Genomic_DNA"/>
</dbReference>
<protein>
    <submittedName>
        <fullName evidence="1">Uncharacterized protein</fullName>
    </submittedName>
</protein>
<dbReference type="AlphaFoldDB" id="A0AB38CSW6"/>
<sequence>MLALSRDRPPSPSAKKIVPAGSLAGLLVDIGHEADGAGLQRLDLDLDRDGAGLLACGHRGLDAFMQRLGCFDLRAALVELGEDDDELGDVAGREFGAFLFLLGVVVGHGYSFPSVVVGWFRTSVTTSASASDRSLISAISRPTTVAR</sequence>